<proteinExistence type="predicted"/>
<keyword evidence="3" id="KW-1185">Reference proteome</keyword>
<protein>
    <submittedName>
        <fullName evidence="2">Uncharacterized protein</fullName>
    </submittedName>
</protein>
<evidence type="ECO:0000313" key="2">
    <source>
        <dbReference type="EMBL" id="GIF71869.1"/>
    </source>
</evidence>
<evidence type="ECO:0000256" key="1">
    <source>
        <dbReference type="SAM" id="MobiDB-lite"/>
    </source>
</evidence>
<dbReference type="RefSeq" id="WP_203711342.1">
    <property type="nucleotide sequence ID" value="NZ_BONE01000008.1"/>
</dbReference>
<organism evidence="2 3">
    <name type="scientific">Asanoa siamensis</name>
    <dbReference type="NCBI Taxonomy" id="926357"/>
    <lineage>
        <taxon>Bacteria</taxon>
        <taxon>Bacillati</taxon>
        <taxon>Actinomycetota</taxon>
        <taxon>Actinomycetes</taxon>
        <taxon>Micromonosporales</taxon>
        <taxon>Micromonosporaceae</taxon>
        <taxon>Asanoa</taxon>
    </lineage>
</organism>
<reference evidence="2 3" key="1">
    <citation type="submission" date="2021-01" db="EMBL/GenBank/DDBJ databases">
        <title>Whole genome shotgun sequence of Asanoa siamensis NBRC 107932.</title>
        <authorList>
            <person name="Komaki H."/>
            <person name="Tamura T."/>
        </authorList>
    </citation>
    <scope>NUCLEOTIDE SEQUENCE [LARGE SCALE GENOMIC DNA]</scope>
    <source>
        <strain evidence="2 3">NBRC 107932</strain>
    </source>
</reference>
<gene>
    <name evidence="2" type="ORF">Asi02nite_13870</name>
</gene>
<sequence>MRSTQREKDEIRAYVEAQAHEDVLHLEKAASELIGPVRHAIWDVHCATSRWWVLTNPTNLYDQTDFRSRDVALTFHVGLALRMSYLQERDVLVAPTQADLLPGSWRRWEQAFEAYDSGDEAENFQAVGVRLRECLVSFIGETMSDELVPTGVERPKNADFKGWTDLIANALAGGDSSAKLRSYLKAIAVETWTYVNWLTHAKNAVRMDAEIGLKTVEHLLGMFTAARLRTSRATGRCEECGSYRVVGGVCKHCEWVDPNYEPPLLPHLSDEERARRLAEPCTPSSDIATFMSPESARQETSR</sequence>
<accession>A0ABQ4CKQ0</accession>
<comment type="caution">
    <text evidence="2">The sequence shown here is derived from an EMBL/GenBank/DDBJ whole genome shotgun (WGS) entry which is preliminary data.</text>
</comment>
<dbReference type="Proteomes" id="UP000604117">
    <property type="component" value="Unassembled WGS sequence"/>
</dbReference>
<feature type="region of interest" description="Disordered" evidence="1">
    <location>
        <begin position="280"/>
        <end position="302"/>
    </location>
</feature>
<name>A0ABQ4CKQ0_9ACTN</name>
<dbReference type="EMBL" id="BONE01000008">
    <property type="protein sequence ID" value="GIF71869.1"/>
    <property type="molecule type" value="Genomic_DNA"/>
</dbReference>
<evidence type="ECO:0000313" key="3">
    <source>
        <dbReference type="Proteomes" id="UP000604117"/>
    </source>
</evidence>